<comment type="caution">
    <text evidence="2">The sequence shown here is derived from an EMBL/GenBank/DDBJ whole genome shotgun (WGS) entry which is preliminary data.</text>
</comment>
<feature type="transmembrane region" description="Helical" evidence="1">
    <location>
        <begin position="114"/>
        <end position="132"/>
    </location>
</feature>
<organism evidence="2 3">
    <name type="scientific">Candidatus Andersenbacteria bacterium CG10_big_fil_rev_8_21_14_0_10_54_11</name>
    <dbReference type="NCBI Taxonomy" id="1974485"/>
    <lineage>
        <taxon>Bacteria</taxon>
        <taxon>Candidatus Anderseniibacteriota</taxon>
    </lineage>
</organism>
<dbReference type="PANTHER" id="PTHR36832">
    <property type="entry name" value="SLR1174 PROTEIN-RELATED"/>
    <property type="match status" value="1"/>
</dbReference>
<feature type="transmembrane region" description="Helical" evidence="1">
    <location>
        <begin position="237"/>
        <end position="255"/>
    </location>
</feature>
<keyword evidence="1" id="KW-0472">Membrane</keyword>
<feature type="transmembrane region" description="Helical" evidence="1">
    <location>
        <begin position="26"/>
        <end position="44"/>
    </location>
</feature>
<feature type="transmembrane region" description="Helical" evidence="1">
    <location>
        <begin position="56"/>
        <end position="74"/>
    </location>
</feature>
<dbReference type="Proteomes" id="UP000230731">
    <property type="component" value="Unassembled WGS sequence"/>
</dbReference>
<dbReference type="AlphaFoldDB" id="A0A2M6X0E7"/>
<evidence type="ECO:0000256" key="1">
    <source>
        <dbReference type="SAM" id="Phobius"/>
    </source>
</evidence>
<dbReference type="Pfam" id="PF06182">
    <property type="entry name" value="ABC2_membrane_6"/>
    <property type="match status" value="1"/>
</dbReference>
<keyword evidence="1" id="KW-0812">Transmembrane</keyword>
<dbReference type="InterPro" id="IPR010390">
    <property type="entry name" value="ABC-2_transporter-like"/>
</dbReference>
<reference evidence="3" key="1">
    <citation type="submission" date="2017-09" db="EMBL/GenBank/DDBJ databases">
        <title>Depth-based differentiation of microbial function through sediment-hosted aquifers and enrichment of novel symbionts in the deep terrestrial subsurface.</title>
        <authorList>
            <person name="Probst A.J."/>
            <person name="Ladd B."/>
            <person name="Jarett J.K."/>
            <person name="Geller-Mcgrath D.E."/>
            <person name="Sieber C.M.K."/>
            <person name="Emerson J.B."/>
            <person name="Anantharaman K."/>
            <person name="Thomas B.C."/>
            <person name="Malmstrom R."/>
            <person name="Stieglmeier M."/>
            <person name="Klingl A."/>
            <person name="Woyke T."/>
            <person name="Ryan C.M."/>
            <person name="Banfield J.F."/>
        </authorList>
    </citation>
    <scope>NUCLEOTIDE SEQUENCE [LARGE SCALE GENOMIC DNA]</scope>
</reference>
<dbReference type="PANTHER" id="PTHR36832:SF1">
    <property type="entry name" value="SLR1174 PROTEIN"/>
    <property type="match status" value="1"/>
</dbReference>
<name>A0A2M6X0E7_9BACT</name>
<evidence type="ECO:0000313" key="2">
    <source>
        <dbReference type="EMBL" id="PIT98499.1"/>
    </source>
</evidence>
<evidence type="ECO:0000313" key="3">
    <source>
        <dbReference type="Proteomes" id="UP000230731"/>
    </source>
</evidence>
<proteinExistence type="predicted"/>
<keyword evidence="1" id="KW-1133">Transmembrane helix</keyword>
<gene>
    <name evidence="2" type="ORF">COT71_00425</name>
</gene>
<dbReference type="EMBL" id="PEZP01000004">
    <property type="protein sequence ID" value="PIT98499.1"/>
    <property type="molecule type" value="Genomic_DNA"/>
</dbReference>
<feature type="transmembrane region" description="Helical" evidence="1">
    <location>
        <begin position="144"/>
        <end position="173"/>
    </location>
</feature>
<sequence length="267" mass="30127">MTLLVRQISRLCALEWSRILQYRADAILWLTAESTIPLISLAIWHTVSAASPTGPAARDVLTYFVVIIIIGLTTESWNGAFMARDILNGDIVKDLMKPFPVFWRYLADNLSEKAMKLLFAVPVTLIVLTTLADRFTPAIYEPIRLVYFLASLALAAVISFLTDHLIGTLAFWLEDVFQIRRYKVILEQVGTGVLIPFAFMPPLAVMLLGFLPFRFIISAPAEILLNQPVQTTVPQLFIFQSAWIAVLLVMEFGLWRRGLKRYVVPGQ</sequence>
<feature type="transmembrane region" description="Helical" evidence="1">
    <location>
        <begin position="193"/>
        <end position="217"/>
    </location>
</feature>
<evidence type="ECO:0008006" key="4">
    <source>
        <dbReference type="Google" id="ProtNLM"/>
    </source>
</evidence>
<protein>
    <recommendedName>
        <fullName evidence="4">ABC transporter permease</fullName>
    </recommendedName>
</protein>
<accession>A0A2M6X0E7</accession>